<evidence type="ECO:0000313" key="13">
    <source>
        <dbReference type="Proteomes" id="UP000652761"/>
    </source>
</evidence>
<dbReference type="Pfam" id="PF02701">
    <property type="entry name" value="Zn_ribbon_Dof"/>
    <property type="match status" value="1"/>
</dbReference>
<keyword evidence="2 8" id="KW-0863">Zinc-finger</keyword>
<dbReference type="InterPro" id="IPR003851">
    <property type="entry name" value="Znf_Dof"/>
</dbReference>
<dbReference type="PANTHER" id="PTHR31992">
    <property type="entry name" value="DOF ZINC FINGER PROTEIN DOF1.4-RELATED"/>
    <property type="match status" value="1"/>
</dbReference>
<evidence type="ECO:0000259" key="11">
    <source>
        <dbReference type="PROSITE" id="PS50884"/>
    </source>
</evidence>
<gene>
    <name evidence="12" type="ORF">Taro_050935</name>
</gene>
<evidence type="ECO:0000256" key="9">
    <source>
        <dbReference type="RuleBase" id="RU369094"/>
    </source>
</evidence>
<feature type="compositionally biased region" description="Low complexity" evidence="10">
    <location>
        <begin position="137"/>
        <end position="153"/>
    </location>
</feature>
<sequence>MQDLRSIPGGAAGRLFPVPGGGGAAGVVGTGAASVGAAAAAAAGALDRRLRPHPQQNLRCPRCDSLNTKFCYYNNYNLSQPRHFCKSCRRYWTKGGVLRNVPVGGGCRKSKRSSSSKVSKSSSNGCKDNRRAPPAAPATASSSDSSSLTANAAEAPAVTQDTSTPPPPPADLDFYATALLDSINEGTAPPTTAGIFPENGSFTSLIAAVANPDMMGLHFGSPPELHLTPVVQQPKATLPQPRTGLLEDEIGMPGIPVMDRYVDQIAHIEYVLPPPAQGRSAAGPPLATLDWPRGVDTPGLFEADVDRGGYWNQSQWGEIDPSLFLP</sequence>
<evidence type="ECO:0000313" key="12">
    <source>
        <dbReference type="EMBL" id="MQM17952.1"/>
    </source>
</evidence>
<dbReference type="GO" id="GO:0008270">
    <property type="term" value="F:zinc ion binding"/>
    <property type="evidence" value="ECO:0007669"/>
    <property type="project" value="UniProtKB-KW"/>
</dbReference>
<dbReference type="PANTHER" id="PTHR31992:SF313">
    <property type="entry name" value="DOF ZINC FINGER PROTEIN DOF5.7"/>
    <property type="match status" value="1"/>
</dbReference>
<comment type="function">
    <text evidence="9">Transcription factor that binds specifically to a 5'-AA[AG]G-3' consensus core sequence.</text>
</comment>
<feature type="region of interest" description="Disordered" evidence="10">
    <location>
        <begin position="103"/>
        <end position="173"/>
    </location>
</feature>
<evidence type="ECO:0000256" key="6">
    <source>
        <dbReference type="ARBA" id="ARBA00023163"/>
    </source>
</evidence>
<comment type="subcellular location">
    <subcellularLocation>
        <location evidence="8 9">Nucleus</location>
    </subcellularLocation>
</comment>
<evidence type="ECO:0000256" key="2">
    <source>
        <dbReference type="ARBA" id="ARBA00022771"/>
    </source>
</evidence>
<dbReference type="GO" id="GO:0003677">
    <property type="term" value="F:DNA binding"/>
    <property type="evidence" value="ECO:0007669"/>
    <property type="project" value="UniProtKB-UniRule"/>
</dbReference>
<evidence type="ECO:0000256" key="5">
    <source>
        <dbReference type="ARBA" id="ARBA00023125"/>
    </source>
</evidence>
<keyword evidence="4 9" id="KW-0805">Transcription regulation</keyword>
<keyword evidence="3 9" id="KW-0862">Zinc</keyword>
<keyword evidence="1 9" id="KW-0479">Metal-binding</keyword>
<evidence type="ECO:0000256" key="4">
    <source>
        <dbReference type="ARBA" id="ARBA00023015"/>
    </source>
</evidence>
<keyword evidence="7 8" id="KW-0539">Nucleus</keyword>
<accession>A0A843XFA9</accession>
<dbReference type="GO" id="GO:0003700">
    <property type="term" value="F:DNA-binding transcription factor activity"/>
    <property type="evidence" value="ECO:0007669"/>
    <property type="project" value="UniProtKB-UniRule"/>
</dbReference>
<protein>
    <recommendedName>
        <fullName evidence="9">Dof zinc finger protein</fullName>
    </recommendedName>
</protein>
<proteinExistence type="predicted"/>
<dbReference type="OrthoDB" id="1927254at2759"/>
<reference evidence="12" key="1">
    <citation type="submission" date="2017-07" db="EMBL/GenBank/DDBJ databases">
        <title>Taro Niue Genome Assembly and Annotation.</title>
        <authorList>
            <person name="Atibalentja N."/>
            <person name="Keating K."/>
            <person name="Fields C.J."/>
        </authorList>
    </citation>
    <scope>NUCLEOTIDE SEQUENCE</scope>
    <source>
        <strain evidence="12">Niue_2</strain>
        <tissue evidence="12">Leaf</tissue>
    </source>
</reference>
<dbReference type="PROSITE" id="PS01361">
    <property type="entry name" value="ZF_DOF_1"/>
    <property type="match status" value="1"/>
</dbReference>
<dbReference type="PROSITE" id="PS50884">
    <property type="entry name" value="ZF_DOF_2"/>
    <property type="match status" value="1"/>
</dbReference>
<dbReference type="GO" id="GO:0005634">
    <property type="term" value="C:nucleus"/>
    <property type="evidence" value="ECO:0007669"/>
    <property type="project" value="UniProtKB-SubCell"/>
</dbReference>
<evidence type="ECO:0000256" key="1">
    <source>
        <dbReference type="ARBA" id="ARBA00022723"/>
    </source>
</evidence>
<keyword evidence="13" id="KW-1185">Reference proteome</keyword>
<evidence type="ECO:0000256" key="7">
    <source>
        <dbReference type="ARBA" id="ARBA00023242"/>
    </source>
</evidence>
<dbReference type="EMBL" id="NMUH01007868">
    <property type="protein sequence ID" value="MQM17952.1"/>
    <property type="molecule type" value="Genomic_DNA"/>
</dbReference>
<comment type="caution">
    <text evidence="12">The sequence shown here is derived from an EMBL/GenBank/DDBJ whole genome shotgun (WGS) entry which is preliminary data.</text>
</comment>
<organism evidence="12 13">
    <name type="scientific">Colocasia esculenta</name>
    <name type="common">Wild taro</name>
    <name type="synonym">Arum esculentum</name>
    <dbReference type="NCBI Taxonomy" id="4460"/>
    <lineage>
        <taxon>Eukaryota</taxon>
        <taxon>Viridiplantae</taxon>
        <taxon>Streptophyta</taxon>
        <taxon>Embryophyta</taxon>
        <taxon>Tracheophyta</taxon>
        <taxon>Spermatophyta</taxon>
        <taxon>Magnoliopsida</taxon>
        <taxon>Liliopsida</taxon>
        <taxon>Araceae</taxon>
        <taxon>Aroideae</taxon>
        <taxon>Colocasieae</taxon>
        <taxon>Colocasia</taxon>
    </lineage>
</organism>
<dbReference type="InterPro" id="IPR045174">
    <property type="entry name" value="Dof"/>
</dbReference>
<feature type="domain" description="Dof-type" evidence="11">
    <location>
        <begin position="58"/>
        <end position="112"/>
    </location>
</feature>
<keyword evidence="6 9" id="KW-0804">Transcription</keyword>
<dbReference type="AlphaFoldDB" id="A0A843XFA9"/>
<evidence type="ECO:0000256" key="8">
    <source>
        <dbReference type="PROSITE-ProRule" id="PRU00071"/>
    </source>
</evidence>
<evidence type="ECO:0000256" key="3">
    <source>
        <dbReference type="ARBA" id="ARBA00022833"/>
    </source>
</evidence>
<evidence type="ECO:0000256" key="10">
    <source>
        <dbReference type="SAM" id="MobiDB-lite"/>
    </source>
</evidence>
<name>A0A843XFA9_COLES</name>
<keyword evidence="5 8" id="KW-0238">DNA-binding</keyword>
<dbReference type="Proteomes" id="UP000652761">
    <property type="component" value="Unassembled WGS sequence"/>
</dbReference>